<dbReference type="EMBL" id="FNPC01000012">
    <property type="protein sequence ID" value="SDY87555.1"/>
    <property type="molecule type" value="Genomic_DNA"/>
</dbReference>
<dbReference type="AlphaFoldDB" id="A0A1H3NGF6"/>
<proteinExistence type="predicted"/>
<name>A0A1H3NGF6_9EURY</name>
<gene>
    <name evidence="1" type="ORF">SAMN05216564_11292</name>
</gene>
<evidence type="ECO:0000313" key="1">
    <source>
        <dbReference type="EMBL" id="SDY87555.1"/>
    </source>
</evidence>
<protein>
    <submittedName>
        <fullName evidence="1">Uncharacterized protein</fullName>
    </submittedName>
</protein>
<reference evidence="2" key="1">
    <citation type="submission" date="2016-10" db="EMBL/GenBank/DDBJ databases">
        <authorList>
            <person name="Varghese N."/>
            <person name="Submissions S."/>
        </authorList>
    </citation>
    <scope>NUCLEOTIDE SEQUENCE [LARGE SCALE GENOMIC DNA]</scope>
    <source>
        <strain evidence="2">DC30,IBRC 10041,KCTC 4046</strain>
    </source>
</reference>
<sequence length="65" mass="7136">MGLGAGDLGEKTPHEVGVRLLELWLHQRDDVVRVEPYYETDDGTVLDVAGLDEDGDLAWPAKQSS</sequence>
<evidence type="ECO:0000313" key="2">
    <source>
        <dbReference type="Proteomes" id="UP000199079"/>
    </source>
</evidence>
<accession>A0A1H3NGF6</accession>
<keyword evidence="2" id="KW-1185">Reference proteome</keyword>
<dbReference type="Proteomes" id="UP000199079">
    <property type="component" value="Unassembled WGS sequence"/>
</dbReference>
<organism evidence="1 2">
    <name type="scientific">Halopenitus persicus</name>
    <dbReference type="NCBI Taxonomy" id="1048396"/>
    <lineage>
        <taxon>Archaea</taxon>
        <taxon>Methanobacteriati</taxon>
        <taxon>Methanobacteriota</taxon>
        <taxon>Stenosarchaea group</taxon>
        <taxon>Halobacteria</taxon>
        <taxon>Halobacteriales</taxon>
        <taxon>Haloferacaceae</taxon>
        <taxon>Halopenitus</taxon>
    </lineage>
</organism>